<sequence>MLVMSIKGYSTQKKTWTLSFTDLCSKRLNFMVGDSTVGLSRIS</sequence>
<dbReference type="AlphaFoldDB" id="A0A0E9R256"/>
<evidence type="ECO:0000313" key="1">
    <source>
        <dbReference type="EMBL" id="JAH22822.1"/>
    </source>
</evidence>
<reference evidence="1" key="2">
    <citation type="journal article" date="2015" name="Fish Shellfish Immunol.">
        <title>Early steps in the European eel (Anguilla anguilla)-Vibrio vulnificus interaction in the gills: Role of the RtxA13 toxin.</title>
        <authorList>
            <person name="Callol A."/>
            <person name="Pajuelo D."/>
            <person name="Ebbesson L."/>
            <person name="Teles M."/>
            <person name="MacKenzie S."/>
            <person name="Amaro C."/>
        </authorList>
    </citation>
    <scope>NUCLEOTIDE SEQUENCE</scope>
</reference>
<reference evidence="1" key="1">
    <citation type="submission" date="2014-11" db="EMBL/GenBank/DDBJ databases">
        <authorList>
            <person name="Amaro Gonzalez C."/>
        </authorList>
    </citation>
    <scope>NUCLEOTIDE SEQUENCE</scope>
</reference>
<protein>
    <submittedName>
        <fullName evidence="1">Uncharacterized protein</fullName>
    </submittedName>
</protein>
<accession>A0A0E9R256</accession>
<organism evidence="1">
    <name type="scientific">Anguilla anguilla</name>
    <name type="common">European freshwater eel</name>
    <name type="synonym">Muraena anguilla</name>
    <dbReference type="NCBI Taxonomy" id="7936"/>
    <lineage>
        <taxon>Eukaryota</taxon>
        <taxon>Metazoa</taxon>
        <taxon>Chordata</taxon>
        <taxon>Craniata</taxon>
        <taxon>Vertebrata</taxon>
        <taxon>Euteleostomi</taxon>
        <taxon>Actinopterygii</taxon>
        <taxon>Neopterygii</taxon>
        <taxon>Teleostei</taxon>
        <taxon>Anguilliformes</taxon>
        <taxon>Anguillidae</taxon>
        <taxon>Anguilla</taxon>
    </lineage>
</organism>
<dbReference type="EMBL" id="GBXM01085755">
    <property type="protein sequence ID" value="JAH22822.1"/>
    <property type="molecule type" value="Transcribed_RNA"/>
</dbReference>
<proteinExistence type="predicted"/>
<name>A0A0E9R256_ANGAN</name>